<comment type="caution">
    <text evidence="3">The sequence shown here is derived from an EMBL/GenBank/DDBJ whole genome shotgun (WGS) entry which is preliminary data.</text>
</comment>
<dbReference type="SMART" id="SM00091">
    <property type="entry name" value="PAS"/>
    <property type="match status" value="3"/>
</dbReference>
<dbReference type="Pfam" id="PF00989">
    <property type="entry name" value="PAS"/>
    <property type="match status" value="1"/>
</dbReference>
<feature type="domain" description="PAS" evidence="1">
    <location>
        <begin position="454"/>
        <end position="525"/>
    </location>
</feature>
<dbReference type="NCBIfam" id="TIGR00229">
    <property type="entry name" value="sensory_box"/>
    <property type="match status" value="2"/>
</dbReference>
<organism evidence="3 4">
    <name type="scientific">Lapillicoccus jejuensis</name>
    <dbReference type="NCBI Taxonomy" id="402171"/>
    <lineage>
        <taxon>Bacteria</taxon>
        <taxon>Bacillati</taxon>
        <taxon>Actinomycetota</taxon>
        <taxon>Actinomycetes</taxon>
        <taxon>Micrococcales</taxon>
        <taxon>Intrasporangiaceae</taxon>
        <taxon>Lapillicoccus</taxon>
    </lineage>
</organism>
<dbReference type="InterPro" id="IPR013767">
    <property type="entry name" value="PAS_fold"/>
</dbReference>
<reference evidence="3 4" key="1">
    <citation type="submission" date="2019-06" db="EMBL/GenBank/DDBJ databases">
        <title>Sequencing the genomes of 1000 actinobacteria strains.</title>
        <authorList>
            <person name="Klenk H.-P."/>
        </authorList>
    </citation>
    <scope>NUCLEOTIDE SEQUENCE [LARGE SCALE GENOMIC DNA]</scope>
    <source>
        <strain evidence="3 4">DSM 18607</strain>
    </source>
</reference>
<dbReference type="InterPro" id="IPR000160">
    <property type="entry name" value="GGDEF_dom"/>
</dbReference>
<dbReference type="PROSITE" id="PS50887">
    <property type="entry name" value="GGDEF"/>
    <property type="match status" value="1"/>
</dbReference>
<dbReference type="InterPro" id="IPR029016">
    <property type="entry name" value="GAF-like_dom_sf"/>
</dbReference>
<dbReference type="SMART" id="SM00267">
    <property type="entry name" value="GGDEF"/>
    <property type="match status" value="1"/>
</dbReference>
<dbReference type="InterPro" id="IPR043128">
    <property type="entry name" value="Rev_trsase/Diguanyl_cyclase"/>
</dbReference>
<dbReference type="Gene3D" id="3.30.70.270">
    <property type="match status" value="1"/>
</dbReference>
<dbReference type="GO" id="GO:0006355">
    <property type="term" value="P:regulation of DNA-templated transcription"/>
    <property type="evidence" value="ECO:0007669"/>
    <property type="project" value="InterPro"/>
</dbReference>
<dbReference type="Pfam" id="PF01590">
    <property type="entry name" value="GAF"/>
    <property type="match status" value="1"/>
</dbReference>
<dbReference type="SMART" id="SM00065">
    <property type="entry name" value="GAF"/>
    <property type="match status" value="1"/>
</dbReference>
<dbReference type="OrthoDB" id="23692at2"/>
<dbReference type="SUPFAM" id="SSF55781">
    <property type="entry name" value="GAF domain-like"/>
    <property type="match status" value="1"/>
</dbReference>
<dbReference type="PROSITE" id="PS50112">
    <property type="entry name" value="PAS"/>
    <property type="match status" value="2"/>
</dbReference>
<dbReference type="InterPro" id="IPR029787">
    <property type="entry name" value="Nucleotide_cyclase"/>
</dbReference>
<evidence type="ECO:0000313" key="4">
    <source>
        <dbReference type="Proteomes" id="UP000317893"/>
    </source>
</evidence>
<dbReference type="Pfam" id="PF13426">
    <property type="entry name" value="PAS_9"/>
    <property type="match status" value="2"/>
</dbReference>
<dbReference type="PANTHER" id="PTHR44757">
    <property type="entry name" value="DIGUANYLATE CYCLASE DGCP"/>
    <property type="match status" value="1"/>
</dbReference>
<dbReference type="InterPro" id="IPR000014">
    <property type="entry name" value="PAS"/>
</dbReference>
<gene>
    <name evidence="3" type="ORF">FB458_1386</name>
</gene>
<protein>
    <submittedName>
        <fullName evidence="3">PAS domain S-box-containing protein/diguanylate cyclase (GGDEF)-like protein</fullName>
    </submittedName>
</protein>
<dbReference type="Proteomes" id="UP000317893">
    <property type="component" value="Unassembled WGS sequence"/>
</dbReference>
<accession>A0A542DYY1</accession>
<sequence>MSEVVVTSACALTGRPDAAPERDFDDLTGLAAMLCDAQISLVTLVDGDRLLFKSHRGLDASETAKDGTFCAWVVAHETPLLVEDARLDPRFADGAVVAGAPYVRSYAGVPLVVEDEVVGTLCVMDPRPGHLTEAQLDQLWMLGRQASGQLVLRRQAALLTREAEVREQVEADLREAAESVARSERRIRVLFDHSPIGLAECLPDGTFVDVNTTLCRMLGYERHELLGTLSADLLADDEERARQEADLGTLDGRLSYFARRRYRQSDGGSLPVLVGVARVLGPGAYDGVEDRLIATVTDITDQVLAEQRLTAAHEELRRRQIFTDAVLDSIDVGIVACDERGRLTVFNRATQAWHGMGVDDAGAQDPDSFGTSFALFEDDGTTVLVPDRVPLLRALRDGTVDDVEIVISPADRPATRVECSGRSMVDEDGHLLGAVVAMNDITAARAQQAALLASETRSRAIFESDPAALVLFTLEGRVVQANSAVATVLGLSAQGVAAAETVDELLAPGDRDVVRGLVDLAHREPGHAVTAERELRTHDGRTVWCLLTVTDLPDPELGHCLLLQAEDVSLRREAERRLTHQALYDALTDLPNRTLLSERIRAAVSRGQRRGDGAVYALFCDLDGFKDVNDTYGHAAGDRVLVEVARRLSATVRTVDTVGRLGGDEFLVLCEEIGTDDEVSRLAGRLARAVSRPVRWDGHEVTVSMSVGIARADATTTPEQLVGRADAAMYRAKRLGKDRLVLDVPAGRSSSVA</sequence>
<name>A0A542DYY1_9MICO</name>
<dbReference type="InterPro" id="IPR035965">
    <property type="entry name" value="PAS-like_dom_sf"/>
</dbReference>
<dbReference type="RefSeq" id="WP_141847833.1">
    <property type="nucleotide sequence ID" value="NZ_BAAAPR010000004.1"/>
</dbReference>
<dbReference type="FunFam" id="3.30.70.270:FF:000001">
    <property type="entry name" value="Diguanylate cyclase domain protein"/>
    <property type="match status" value="1"/>
</dbReference>
<dbReference type="CDD" id="cd00130">
    <property type="entry name" value="PAS"/>
    <property type="match status" value="2"/>
</dbReference>
<dbReference type="InterPro" id="IPR052155">
    <property type="entry name" value="Biofilm_reg_signaling"/>
</dbReference>
<evidence type="ECO:0000259" key="2">
    <source>
        <dbReference type="PROSITE" id="PS50887"/>
    </source>
</evidence>
<dbReference type="InterPro" id="IPR003018">
    <property type="entry name" value="GAF"/>
</dbReference>
<dbReference type="SUPFAM" id="SSF55785">
    <property type="entry name" value="PYP-like sensor domain (PAS domain)"/>
    <property type="match status" value="3"/>
</dbReference>
<dbReference type="Gene3D" id="3.30.450.40">
    <property type="match status" value="1"/>
</dbReference>
<dbReference type="Pfam" id="PF00990">
    <property type="entry name" value="GGDEF"/>
    <property type="match status" value="1"/>
</dbReference>
<dbReference type="CDD" id="cd01949">
    <property type="entry name" value="GGDEF"/>
    <property type="match status" value="1"/>
</dbReference>
<dbReference type="NCBIfam" id="TIGR00254">
    <property type="entry name" value="GGDEF"/>
    <property type="match status" value="1"/>
</dbReference>
<evidence type="ECO:0000259" key="1">
    <source>
        <dbReference type="PROSITE" id="PS50112"/>
    </source>
</evidence>
<feature type="domain" description="GGDEF" evidence="2">
    <location>
        <begin position="613"/>
        <end position="745"/>
    </location>
</feature>
<dbReference type="EMBL" id="VFMN01000001">
    <property type="protein sequence ID" value="TQJ08302.1"/>
    <property type="molecule type" value="Genomic_DNA"/>
</dbReference>
<dbReference type="Gene3D" id="3.30.450.20">
    <property type="entry name" value="PAS domain"/>
    <property type="match status" value="3"/>
</dbReference>
<feature type="domain" description="PAS" evidence="1">
    <location>
        <begin position="183"/>
        <end position="227"/>
    </location>
</feature>
<evidence type="ECO:0000313" key="3">
    <source>
        <dbReference type="EMBL" id="TQJ08302.1"/>
    </source>
</evidence>
<dbReference type="AlphaFoldDB" id="A0A542DYY1"/>
<dbReference type="SUPFAM" id="SSF55073">
    <property type="entry name" value="Nucleotide cyclase"/>
    <property type="match status" value="1"/>
</dbReference>
<keyword evidence="4" id="KW-1185">Reference proteome</keyword>
<dbReference type="PANTHER" id="PTHR44757:SF2">
    <property type="entry name" value="BIOFILM ARCHITECTURE MAINTENANCE PROTEIN MBAA"/>
    <property type="match status" value="1"/>
</dbReference>
<proteinExistence type="predicted"/>